<dbReference type="InterPro" id="IPR002772">
    <property type="entry name" value="Glyco_hydro_3_C"/>
</dbReference>
<dbReference type="FunFam" id="3.40.50.1700:FF:000006">
    <property type="entry name" value="Lysosomal beta glucosidase"/>
    <property type="match status" value="1"/>
</dbReference>
<evidence type="ECO:0000256" key="3">
    <source>
        <dbReference type="ARBA" id="ARBA00012744"/>
    </source>
</evidence>
<dbReference type="GO" id="GO:0008422">
    <property type="term" value="F:beta-glucosidase activity"/>
    <property type="evidence" value="ECO:0007669"/>
    <property type="project" value="UniProtKB-EC"/>
</dbReference>
<dbReference type="PANTHER" id="PTHR30620">
    <property type="entry name" value="PERIPLASMIC BETA-GLUCOSIDASE-RELATED"/>
    <property type="match status" value="1"/>
</dbReference>
<sequence>MVYPAPCPNVEERVRAIVESMDVDALVGQMTQLDISMLLKDDDKTLDLEKVRHFAKMKVGSYLNSPFNGGPDANGKIGYSAEEWRAMLETIQAIHMEENDGHPIVYGIDSVHGAIYVRDAIVFGQQINGAATFNPTLVEQMGYYTGRDTEAAGIPWIFAPILDVSKNPLWPRTFETFGEDPHTVAVMGAATVRGMQRNPQTAACLKHFIGYSKSALGHDKDPVTLSDYELLNHFAVPFLAAIDAGAKTIMENYVSVNDVPTMANSKLMIDLLRHDMGYEGMVVTDWDEINNLHTAHRVAKTKADAVRLALTRTSIDMSMVPFETSFIELTKALVATKPELLARLRESVTRIVRLKVQLGLYETPVPGLGNVVGAPDATAAALAMAHESIVLLENKDSVLPLPEAASVFVTGHAADNVGYLCGGWTVQWQGVSGNHQFAHGVTLKDGVMRIAPQATYFNGCAADGTLTDMDTVLAHAAAAAYTIVTVGEGSYCEKPGDIPCLDLPAGQAEYVRRIAATGTKVILVLVEGRPRLLHGLADVVHAVVHAMLPGEVGGQAIADVLFGTVNPSGRLPITYPKDHANILAQYNRRTMVRITDKEIGVEWPFGHGLSYTTFAYSNLELSRRVVESVDDVIDVRVTVTNTGTVTGKEVVMLFLAQPFRTLAVPEVKQLKKFEKIELAPGASTVVTLSLTFADIGVFAPQIGYGFKRVVEEGDFVVLVKPDTVVDVYADDWAHPLAAKFTVACDLEQLL</sequence>
<dbReference type="EC" id="3.2.1.21" evidence="3"/>
<evidence type="ECO:0000256" key="5">
    <source>
        <dbReference type="ARBA" id="ARBA00022801"/>
    </source>
</evidence>
<evidence type="ECO:0000259" key="7">
    <source>
        <dbReference type="SMART" id="SM01217"/>
    </source>
</evidence>
<evidence type="ECO:0000256" key="4">
    <source>
        <dbReference type="ARBA" id="ARBA00022729"/>
    </source>
</evidence>
<dbReference type="InterPro" id="IPR017853">
    <property type="entry name" value="GH"/>
</dbReference>
<organism evidence="8 9">
    <name type="scientific">Achlya hypogyna</name>
    <name type="common">Oomycete</name>
    <name type="synonym">Protoachlya hypogyna</name>
    <dbReference type="NCBI Taxonomy" id="1202772"/>
    <lineage>
        <taxon>Eukaryota</taxon>
        <taxon>Sar</taxon>
        <taxon>Stramenopiles</taxon>
        <taxon>Oomycota</taxon>
        <taxon>Saprolegniomycetes</taxon>
        <taxon>Saprolegniales</taxon>
        <taxon>Achlyaceae</taxon>
        <taxon>Achlya</taxon>
    </lineage>
</organism>
<comment type="caution">
    <text evidence="8">The sequence shown here is derived from an EMBL/GenBank/DDBJ whole genome shotgun (WGS) entry which is preliminary data.</text>
</comment>
<evidence type="ECO:0000313" key="8">
    <source>
        <dbReference type="EMBL" id="OQR93007.1"/>
    </source>
</evidence>
<gene>
    <name evidence="8" type="ORF">ACHHYP_03011</name>
</gene>
<dbReference type="Proteomes" id="UP000243579">
    <property type="component" value="Unassembled WGS sequence"/>
</dbReference>
<dbReference type="Pfam" id="PF14310">
    <property type="entry name" value="Fn3-like"/>
    <property type="match status" value="1"/>
</dbReference>
<dbReference type="InterPro" id="IPR013783">
    <property type="entry name" value="Ig-like_fold"/>
</dbReference>
<evidence type="ECO:0000256" key="2">
    <source>
        <dbReference type="ARBA" id="ARBA00005336"/>
    </source>
</evidence>
<dbReference type="Pfam" id="PF00933">
    <property type="entry name" value="Glyco_hydro_3"/>
    <property type="match status" value="1"/>
</dbReference>
<dbReference type="OrthoDB" id="416222at2759"/>
<dbReference type="InterPro" id="IPR051915">
    <property type="entry name" value="Cellulose_Degrad_GH3"/>
</dbReference>
<comment type="catalytic activity">
    <reaction evidence="1">
        <text>Hydrolysis of terminal, non-reducing beta-D-glucosyl residues with release of beta-D-glucose.</text>
        <dbReference type="EC" id="3.2.1.21"/>
    </reaction>
</comment>
<dbReference type="InterPro" id="IPR036962">
    <property type="entry name" value="Glyco_hydro_3_N_sf"/>
</dbReference>
<dbReference type="InterPro" id="IPR001764">
    <property type="entry name" value="Glyco_hydro_3_N"/>
</dbReference>
<dbReference type="SUPFAM" id="SSF52279">
    <property type="entry name" value="Beta-D-glucan exohydrolase, C-terminal domain"/>
    <property type="match status" value="1"/>
</dbReference>
<dbReference type="Pfam" id="PF01915">
    <property type="entry name" value="Glyco_hydro_3_C"/>
    <property type="match status" value="1"/>
</dbReference>
<dbReference type="FunFam" id="3.20.20.300:FF:000007">
    <property type="entry name" value="Lysosomal beta glucosidase"/>
    <property type="match status" value="1"/>
</dbReference>
<dbReference type="Gene3D" id="2.60.40.10">
    <property type="entry name" value="Immunoglobulins"/>
    <property type="match status" value="1"/>
</dbReference>
<comment type="similarity">
    <text evidence="2">Belongs to the glycosyl hydrolase 3 family.</text>
</comment>
<name>A0A1V9Z510_ACHHY</name>
<accession>A0A1V9Z510</accession>
<dbReference type="Gene3D" id="3.40.50.1700">
    <property type="entry name" value="Glycoside hydrolase family 3 C-terminal domain"/>
    <property type="match status" value="1"/>
</dbReference>
<evidence type="ECO:0000256" key="1">
    <source>
        <dbReference type="ARBA" id="ARBA00000448"/>
    </source>
</evidence>
<dbReference type="STRING" id="1202772.A0A1V9Z510"/>
<dbReference type="EMBL" id="JNBR01000433">
    <property type="protein sequence ID" value="OQR93007.1"/>
    <property type="molecule type" value="Genomic_DNA"/>
</dbReference>
<feature type="domain" description="Fibronectin type III-like" evidence="7">
    <location>
        <begin position="649"/>
        <end position="723"/>
    </location>
</feature>
<dbReference type="FunFam" id="2.60.40.10:FF:000731">
    <property type="entry name" value="Lysosomal beta glucosidase"/>
    <property type="match status" value="1"/>
</dbReference>
<evidence type="ECO:0000256" key="6">
    <source>
        <dbReference type="ARBA" id="ARBA00023295"/>
    </source>
</evidence>
<reference evidence="8 9" key="1">
    <citation type="journal article" date="2014" name="Genome Biol. Evol.">
        <title>The secreted proteins of Achlya hypogyna and Thraustotheca clavata identify the ancestral oomycete secretome and reveal gene acquisitions by horizontal gene transfer.</title>
        <authorList>
            <person name="Misner I."/>
            <person name="Blouin N."/>
            <person name="Leonard G."/>
            <person name="Richards T.A."/>
            <person name="Lane C.E."/>
        </authorList>
    </citation>
    <scope>NUCLEOTIDE SEQUENCE [LARGE SCALE GENOMIC DNA]</scope>
    <source>
        <strain evidence="8 9">ATCC 48635</strain>
    </source>
</reference>
<keyword evidence="5 8" id="KW-0378">Hydrolase</keyword>
<keyword evidence="6" id="KW-0326">Glycosidase</keyword>
<dbReference type="GO" id="GO:0009251">
    <property type="term" value="P:glucan catabolic process"/>
    <property type="evidence" value="ECO:0007669"/>
    <property type="project" value="TreeGrafter"/>
</dbReference>
<dbReference type="Gene3D" id="3.20.20.300">
    <property type="entry name" value="Glycoside hydrolase, family 3, N-terminal domain"/>
    <property type="match status" value="1"/>
</dbReference>
<proteinExistence type="inferred from homology"/>
<protein>
    <recommendedName>
        <fullName evidence="3">beta-glucosidase</fullName>
        <ecNumber evidence="3">3.2.1.21</ecNumber>
    </recommendedName>
</protein>
<evidence type="ECO:0000313" key="9">
    <source>
        <dbReference type="Proteomes" id="UP000243579"/>
    </source>
</evidence>
<dbReference type="PRINTS" id="PR00133">
    <property type="entry name" value="GLHYDRLASE3"/>
</dbReference>
<dbReference type="InterPro" id="IPR036881">
    <property type="entry name" value="Glyco_hydro_3_C_sf"/>
</dbReference>
<dbReference type="InterPro" id="IPR026891">
    <property type="entry name" value="Fn3-like"/>
</dbReference>
<keyword evidence="4" id="KW-0732">Signal</keyword>
<dbReference type="PANTHER" id="PTHR30620:SF16">
    <property type="entry name" value="LYSOSOMAL BETA GLUCOSIDASE"/>
    <property type="match status" value="1"/>
</dbReference>
<keyword evidence="9" id="KW-1185">Reference proteome</keyword>
<dbReference type="SMART" id="SM01217">
    <property type="entry name" value="Fn3_like"/>
    <property type="match status" value="1"/>
</dbReference>
<dbReference type="SUPFAM" id="SSF51445">
    <property type="entry name" value="(Trans)glycosidases"/>
    <property type="match status" value="1"/>
</dbReference>
<dbReference type="AlphaFoldDB" id="A0A1V9Z510"/>